<comment type="similarity">
    <text evidence="6">Belongs to the peptidase M48 family.</text>
</comment>
<evidence type="ECO:0000256" key="1">
    <source>
        <dbReference type="ARBA" id="ARBA00022670"/>
    </source>
</evidence>
<reference evidence="9" key="2">
    <citation type="submission" date="2023-06" db="EMBL/GenBank/DDBJ databases">
        <authorList>
            <person name="Ma L."/>
            <person name="Liu K.-W."/>
            <person name="Li Z."/>
            <person name="Hsiao Y.-Y."/>
            <person name="Qi Y."/>
            <person name="Fu T."/>
            <person name="Tang G."/>
            <person name="Zhang D."/>
            <person name="Sun W.-H."/>
            <person name="Liu D.-K."/>
            <person name="Li Y."/>
            <person name="Chen G.-Z."/>
            <person name="Liu X.-D."/>
            <person name="Liao X.-Y."/>
            <person name="Jiang Y.-T."/>
            <person name="Yu X."/>
            <person name="Hao Y."/>
            <person name="Huang J."/>
            <person name="Zhao X.-W."/>
            <person name="Ke S."/>
            <person name="Chen Y.-Y."/>
            <person name="Wu W.-L."/>
            <person name="Hsu J.-L."/>
            <person name="Lin Y.-F."/>
            <person name="Huang M.-D."/>
            <person name="Li C.-Y."/>
            <person name="Huang L."/>
            <person name="Wang Z.-W."/>
            <person name="Zhao X."/>
            <person name="Zhong W.-Y."/>
            <person name="Peng D.-H."/>
            <person name="Ahmad S."/>
            <person name="Lan S."/>
            <person name="Zhang J.-S."/>
            <person name="Tsai W.-C."/>
            <person name="Van De Peer Y."/>
            <person name="Liu Z.-J."/>
        </authorList>
    </citation>
    <scope>NUCLEOTIDE SEQUENCE</scope>
    <source>
        <strain evidence="9">SCP</strain>
        <tissue evidence="9">Leaves</tissue>
    </source>
</reference>
<dbReference type="PANTHER" id="PTHR22726:SF1">
    <property type="entry name" value="METALLOENDOPEPTIDASE OMA1, MITOCHONDRIAL"/>
    <property type="match status" value="1"/>
</dbReference>
<reference evidence="9" key="1">
    <citation type="journal article" date="2023" name="Nat. Commun.">
        <title>Diploid and tetraploid genomes of Acorus and the evolution of monocots.</title>
        <authorList>
            <person name="Ma L."/>
            <person name="Liu K.W."/>
            <person name="Li Z."/>
            <person name="Hsiao Y.Y."/>
            <person name="Qi Y."/>
            <person name="Fu T."/>
            <person name="Tang G.D."/>
            <person name="Zhang D."/>
            <person name="Sun W.H."/>
            <person name="Liu D.K."/>
            <person name="Li Y."/>
            <person name="Chen G.Z."/>
            <person name="Liu X.D."/>
            <person name="Liao X.Y."/>
            <person name="Jiang Y.T."/>
            <person name="Yu X."/>
            <person name="Hao Y."/>
            <person name="Huang J."/>
            <person name="Zhao X.W."/>
            <person name="Ke S."/>
            <person name="Chen Y.Y."/>
            <person name="Wu W.L."/>
            <person name="Hsu J.L."/>
            <person name="Lin Y.F."/>
            <person name="Huang M.D."/>
            <person name="Li C.Y."/>
            <person name="Huang L."/>
            <person name="Wang Z.W."/>
            <person name="Zhao X."/>
            <person name="Zhong W.Y."/>
            <person name="Peng D.H."/>
            <person name="Ahmad S."/>
            <person name="Lan S."/>
            <person name="Zhang J.S."/>
            <person name="Tsai W.C."/>
            <person name="Van de Peer Y."/>
            <person name="Liu Z.J."/>
        </authorList>
    </citation>
    <scope>NUCLEOTIDE SEQUENCE</scope>
    <source>
        <strain evidence="9">SCP</strain>
    </source>
</reference>
<evidence type="ECO:0000256" key="6">
    <source>
        <dbReference type="RuleBase" id="RU003983"/>
    </source>
</evidence>
<evidence type="ECO:0000256" key="5">
    <source>
        <dbReference type="ARBA" id="ARBA00023049"/>
    </source>
</evidence>
<feature type="domain" description="Peptidase M48" evidence="7">
    <location>
        <begin position="7"/>
        <end position="59"/>
    </location>
</feature>
<evidence type="ECO:0000256" key="2">
    <source>
        <dbReference type="ARBA" id="ARBA00022723"/>
    </source>
</evidence>
<comment type="cofactor">
    <cofactor evidence="6">
        <name>Zn(2+)</name>
        <dbReference type="ChEBI" id="CHEBI:29105"/>
    </cofactor>
    <text evidence="6">Binds 1 zinc ion per subunit.</text>
</comment>
<evidence type="ECO:0000313" key="9">
    <source>
        <dbReference type="EMBL" id="KAK1261746.1"/>
    </source>
</evidence>
<name>A0AAV9ACA2_ACOGR</name>
<dbReference type="GO" id="GO:0051603">
    <property type="term" value="P:proteolysis involved in protein catabolic process"/>
    <property type="evidence" value="ECO:0007669"/>
    <property type="project" value="TreeGrafter"/>
</dbReference>
<dbReference type="GO" id="GO:0046872">
    <property type="term" value="F:metal ion binding"/>
    <property type="evidence" value="ECO:0007669"/>
    <property type="project" value="UniProtKB-KW"/>
</dbReference>
<sequence>MDVISLEYEADYIGMMLMASAGYHPRYAQIAYEKLAIQDESDLFSTHPTFVKRIKALSDANVMGKALALYLEALNHKSS</sequence>
<protein>
    <recommendedName>
        <fullName evidence="7">Peptidase M48 domain-containing protein</fullName>
    </recommendedName>
</protein>
<keyword evidence="5 6" id="KW-0482">Metalloprotease</keyword>
<gene>
    <name evidence="9" type="ORF">QJS04_geneDACA023418</name>
    <name evidence="8" type="ORF">QJS04_geneDACA023706</name>
</gene>
<dbReference type="EMBL" id="JAUJYN010000010">
    <property type="protein sequence ID" value="KAK1261746.1"/>
    <property type="molecule type" value="Genomic_DNA"/>
</dbReference>
<evidence type="ECO:0000259" key="7">
    <source>
        <dbReference type="Pfam" id="PF01435"/>
    </source>
</evidence>
<dbReference type="Proteomes" id="UP001179952">
    <property type="component" value="Unassembled WGS sequence"/>
</dbReference>
<keyword evidence="4 6" id="KW-0862">Zinc</keyword>
<organism evidence="9 10">
    <name type="scientific">Acorus gramineus</name>
    <name type="common">Dwarf sweet flag</name>
    <dbReference type="NCBI Taxonomy" id="55184"/>
    <lineage>
        <taxon>Eukaryota</taxon>
        <taxon>Viridiplantae</taxon>
        <taxon>Streptophyta</taxon>
        <taxon>Embryophyta</taxon>
        <taxon>Tracheophyta</taxon>
        <taxon>Spermatophyta</taxon>
        <taxon>Magnoliopsida</taxon>
        <taxon>Liliopsida</taxon>
        <taxon>Acoraceae</taxon>
        <taxon>Acorus</taxon>
    </lineage>
</organism>
<comment type="caution">
    <text evidence="9">The sequence shown here is derived from an EMBL/GenBank/DDBJ whole genome shotgun (WGS) entry which is preliminary data.</text>
</comment>
<dbReference type="AlphaFoldDB" id="A0AAV9ACA2"/>
<evidence type="ECO:0000313" key="8">
    <source>
        <dbReference type="EMBL" id="KAK1261663.1"/>
    </source>
</evidence>
<dbReference type="InterPro" id="IPR051156">
    <property type="entry name" value="Mito/Outer_Membr_Metalloprot"/>
</dbReference>
<dbReference type="Pfam" id="PF01435">
    <property type="entry name" value="Peptidase_M48"/>
    <property type="match status" value="1"/>
</dbReference>
<dbReference type="GO" id="GO:0004222">
    <property type="term" value="F:metalloendopeptidase activity"/>
    <property type="evidence" value="ECO:0007669"/>
    <property type="project" value="InterPro"/>
</dbReference>
<keyword evidence="3 6" id="KW-0378">Hydrolase</keyword>
<proteinExistence type="inferred from homology"/>
<keyword evidence="10" id="KW-1185">Reference proteome</keyword>
<evidence type="ECO:0000256" key="4">
    <source>
        <dbReference type="ARBA" id="ARBA00022833"/>
    </source>
</evidence>
<keyword evidence="1 6" id="KW-0645">Protease</keyword>
<keyword evidence="2" id="KW-0479">Metal-binding</keyword>
<dbReference type="GO" id="GO:0016020">
    <property type="term" value="C:membrane"/>
    <property type="evidence" value="ECO:0007669"/>
    <property type="project" value="TreeGrafter"/>
</dbReference>
<dbReference type="InterPro" id="IPR001915">
    <property type="entry name" value="Peptidase_M48"/>
</dbReference>
<dbReference type="EMBL" id="JAUJYN010000010">
    <property type="protein sequence ID" value="KAK1261663.1"/>
    <property type="molecule type" value="Genomic_DNA"/>
</dbReference>
<evidence type="ECO:0000256" key="3">
    <source>
        <dbReference type="ARBA" id="ARBA00022801"/>
    </source>
</evidence>
<dbReference type="PANTHER" id="PTHR22726">
    <property type="entry name" value="METALLOENDOPEPTIDASE OMA1"/>
    <property type="match status" value="1"/>
</dbReference>
<accession>A0AAV9ACA2</accession>
<evidence type="ECO:0000313" key="10">
    <source>
        <dbReference type="Proteomes" id="UP001179952"/>
    </source>
</evidence>